<comment type="caution">
    <text evidence="6">The sequence shown here is derived from an EMBL/GenBank/DDBJ whole genome shotgun (WGS) entry which is preliminary data.</text>
</comment>
<accession>A0ABW4BKL4</accession>
<dbReference type="InterPro" id="IPR036162">
    <property type="entry name" value="Resolvase-like_N_sf"/>
</dbReference>
<dbReference type="EMBL" id="JBHTOH010000015">
    <property type="protein sequence ID" value="MFD1410428.1"/>
    <property type="molecule type" value="Genomic_DNA"/>
</dbReference>
<dbReference type="PROSITE" id="PS00397">
    <property type="entry name" value="RECOMBINASES_1"/>
    <property type="match status" value="1"/>
</dbReference>
<dbReference type="SUPFAM" id="SSF53041">
    <property type="entry name" value="Resolvase-like"/>
    <property type="match status" value="1"/>
</dbReference>
<evidence type="ECO:0000313" key="6">
    <source>
        <dbReference type="EMBL" id="MFD1410428.1"/>
    </source>
</evidence>
<keyword evidence="2" id="KW-0238">DNA-binding</keyword>
<dbReference type="Proteomes" id="UP001597191">
    <property type="component" value="Unassembled WGS sequence"/>
</dbReference>
<keyword evidence="3" id="KW-0233">DNA recombination</keyword>
<evidence type="ECO:0000256" key="3">
    <source>
        <dbReference type="ARBA" id="ARBA00023172"/>
    </source>
</evidence>
<organism evidence="6 7">
    <name type="scientific">Lapidilactobacillus gannanensis</name>
    <dbReference type="NCBI Taxonomy" id="2486002"/>
    <lineage>
        <taxon>Bacteria</taxon>
        <taxon>Bacillati</taxon>
        <taxon>Bacillota</taxon>
        <taxon>Bacilli</taxon>
        <taxon>Lactobacillales</taxon>
        <taxon>Lactobacillaceae</taxon>
        <taxon>Lapidilactobacillus</taxon>
    </lineage>
</organism>
<dbReference type="RefSeq" id="WP_125647299.1">
    <property type="nucleotide sequence ID" value="NZ_JBHTOH010000015.1"/>
</dbReference>
<evidence type="ECO:0000256" key="2">
    <source>
        <dbReference type="ARBA" id="ARBA00023125"/>
    </source>
</evidence>
<name>A0ABW4BKL4_9LACO</name>
<feature type="domain" description="Resolvase/invertase-type recombinase catalytic" evidence="5">
    <location>
        <begin position="1"/>
        <end position="28"/>
    </location>
</feature>
<protein>
    <submittedName>
        <fullName evidence="6">Recombinase family protein</fullName>
    </submittedName>
</protein>
<sequence>MKIGYARVSTTDQNLARQIEAHTLLYNS</sequence>
<evidence type="ECO:0000256" key="1">
    <source>
        <dbReference type="ARBA" id="ARBA00022908"/>
    </source>
</evidence>
<gene>
    <name evidence="6" type="ORF">ACFQ4R_02155</name>
</gene>
<evidence type="ECO:0000313" key="7">
    <source>
        <dbReference type="Proteomes" id="UP001597191"/>
    </source>
</evidence>
<keyword evidence="1" id="KW-0229">DNA integration</keyword>
<evidence type="ECO:0000259" key="5">
    <source>
        <dbReference type="PROSITE" id="PS51736"/>
    </source>
</evidence>
<proteinExistence type="predicted"/>
<dbReference type="InterPro" id="IPR006118">
    <property type="entry name" value="Recombinase_CS"/>
</dbReference>
<keyword evidence="7" id="KW-1185">Reference proteome</keyword>
<reference evidence="7" key="1">
    <citation type="journal article" date="2019" name="Int. J. Syst. Evol. Microbiol.">
        <title>The Global Catalogue of Microorganisms (GCM) 10K type strain sequencing project: providing services to taxonomists for standard genome sequencing and annotation.</title>
        <authorList>
            <consortium name="The Broad Institute Genomics Platform"/>
            <consortium name="The Broad Institute Genome Sequencing Center for Infectious Disease"/>
            <person name="Wu L."/>
            <person name="Ma J."/>
        </authorList>
    </citation>
    <scope>NUCLEOTIDE SEQUENCE [LARGE SCALE GENOMIC DNA]</scope>
    <source>
        <strain evidence="7">CCM 8937</strain>
    </source>
</reference>
<dbReference type="Pfam" id="PF00239">
    <property type="entry name" value="Resolvase"/>
    <property type="match status" value="1"/>
</dbReference>
<evidence type="ECO:0000256" key="4">
    <source>
        <dbReference type="PROSITE-ProRule" id="PRU10137"/>
    </source>
</evidence>
<dbReference type="PROSITE" id="PS51736">
    <property type="entry name" value="RECOMBINASES_3"/>
    <property type="match status" value="1"/>
</dbReference>
<dbReference type="InterPro" id="IPR006119">
    <property type="entry name" value="Resolv_N"/>
</dbReference>
<feature type="active site" description="O-(5'-phospho-DNA)-serine intermediate" evidence="4">
    <location>
        <position position="9"/>
    </location>
</feature>